<reference evidence="9" key="1">
    <citation type="journal article" date="2012" name="Science">
        <title>Fermentation, hydrogen, and sulfur metabolism in multiple uncultivated bacterial phyla.</title>
        <authorList>
            <person name="Wrighton K.C."/>
            <person name="Thomas B.C."/>
            <person name="Sharon I."/>
            <person name="Miller C.S."/>
            <person name="Castelle C.J."/>
            <person name="VerBerkmoes N.C."/>
            <person name="Wilkins M.J."/>
            <person name="Hettich R.L."/>
            <person name="Lipton M.S."/>
            <person name="Williams K.H."/>
            <person name="Long P.E."/>
            <person name="Banfield J.F."/>
        </authorList>
    </citation>
    <scope>NUCLEOTIDE SEQUENCE [LARGE SCALE GENOMIC DNA]</scope>
</reference>
<feature type="transmembrane region" description="Helical" evidence="7">
    <location>
        <begin position="213"/>
        <end position="232"/>
    </location>
</feature>
<keyword evidence="4 7" id="KW-0812">Transmembrane</keyword>
<evidence type="ECO:0000256" key="7">
    <source>
        <dbReference type="RuleBase" id="RU367016"/>
    </source>
</evidence>
<dbReference type="EMBL" id="AMFJ01000131">
    <property type="protein sequence ID" value="EKE29636.1"/>
    <property type="molecule type" value="Genomic_DNA"/>
</dbReference>
<dbReference type="InterPro" id="IPR032818">
    <property type="entry name" value="DedA-like"/>
</dbReference>
<organism evidence="9">
    <name type="scientific">uncultured bacterium</name>
    <name type="common">gcode 4</name>
    <dbReference type="NCBI Taxonomy" id="1234023"/>
    <lineage>
        <taxon>Bacteria</taxon>
        <taxon>environmental samples</taxon>
    </lineage>
</organism>
<accession>K2FEN3</accession>
<keyword evidence="6 7" id="KW-0472">Membrane</keyword>
<evidence type="ECO:0000259" key="8">
    <source>
        <dbReference type="Pfam" id="PF09335"/>
    </source>
</evidence>
<gene>
    <name evidence="9" type="ORF">ACD_2C00131G0006</name>
</gene>
<proteinExistence type="inferred from homology"/>
<dbReference type="GO" id="GO:0005886">
    <property type="term" value="C:plasma membrane"/>
    <property type="evidence" value="ECO:0007669"/>
    <property type="project" value="UniProtKB-SubCell"/>
</dbReference>
<comment type="subcellular location">
    <subcellularLocation>
        <location evidence="1 7">Cell membrane</location>
        <topology evidence="1 7">Multi-pass membrane protein</topology>
    </subcellularLocation>
</comment>
<evidence type="ECO:0000313" key="9">
    <source>
        <dbReference type="EMBL" id="EKE29636.1"/>
    </source>
</evidence>
<dbReference type="PANTHER" id="PTHR30353:SF15">
    <property type="entry name" value="INNER MEMBRANE PROTEIN YABI"/>
    <property type="match status" value="1"/>
</dbReference>
<evidence type="ECO:0000256" key="6">
    <source>
        <dbReference type="ARBA" id="ARBA00023136"/>
    </source>
</evidence>
<feature type="domain" description="VTT" evidence="8">
    <location>
        <begin position="77"/>
        <end position="198"/>
    </location>
</feature>
<dbReference type="Pfam" id="PF09335">
    <property type="entry name" value="VTT_dom"/>
    <property type="match status" value="1"/>
</dbReference>
<feature type="transmembrane region" description="Helical" evidence="7">
    <location>
        <begin position="12"/>
        <end position="33"/>
    </location>
</feature>
<sequence>MKKIKQKFLSWLLKTLNFIFASITISLVIIALFRPSLVVAFITWLDVAVIGQIWNWNYAVAFLSATIESFPVIGVLVPGMQIMLLVGWFFGKYNMPWVIIVAILGAIIGNYAGYWLWIKYWEKFFREYWDWFWLGKTELKILKKQIDKNWPWFIILGKFHNFTRAFVPFIAWSMWMKKHHFWAYNIIGSIVWAFTIITLWVGFAQYYKEIVDNMKFVIIWILIILTAYISIFKRSEFAAYIKDKNTEIDEKIEAKGKDKE</sequence>
<keyword evidence="5 7" id="KW-1133">Transmembrane helix</keyword>
<evidence type="ECO:0000256" key="4">
    <source>
        <dbReference type="ARBA" id="ARBA00022692"/>
    </source>
</evidence>
<protein>
    <recommendedName>
        <fullName evidence="8">VTT domain-containing protein</fullName>
    </recommendedName>
</protein>
<dbReference type="PANTHER" id="PTHR30353">
    <property type="entry name" value="INNER MEMBRANE PROTEIN DEDA-RELATED"/>
    <property type="match status" value="1"/>
</dbReference>
<feature type="transmembrane region" description="Helical" evidence="7">
    <location>
        <begin position="39"/>
        <end position="58"/>
    </location>
</feature>
<comment type="similarity">
    <text evidence="2 7">Belongs to the DedA family.</text>
</comment>
<evidence type="ECO:0000256" key="5">
    <source>
        <dbReference type="ARBA" id="ARBA00022989"/>
    </source>
</evidence>
<feature type="transmembrane region" description="Helical" evidence="7">
    <location>
        <begin position="97"/>
        <end position="117"/>
    </location>
</feature>
<name>K2FEN3_9BACT</name>
<comment type="caution">
    <text evidence="9">The sequence shown here is derived from an EMBL/GenBank/DDBJ whole genome shotgun (WGS) entry which is preliminary data.</text>
</comment>
<dbReference type="AlphaFoldDB" id="K2FEN3"/>
<evidence type="ECO:0000256" key="3">
    <source>
        <dbReference type="ARBA" id="ARBA00022475"/>
    </source>
</evidence>
<dbReference type="InterPro" id="IPR032816">
    <property type="entry name" value="VTT_dom"/>
</dbReference>
<feature type="transmembrane region" description="Helical" evidence="7">
    <location>
        <begin position="182"/>
        <end position="207"/>
    </location>
</feature>
<evidence type="ECO:0000256" key="2">
    <source>
        <dbReference type="ARBA" id="ARBA00010792"/>
    </source>
</evidence>
<evidence type="ECO:0000256" key="1">
    <source>
        <dbReference type="ARBA" id="ARBA00004651"/>
    </source>
</evidence>
<keyword evidence="3 7" id="KW-1003">Cell membrane</keyword>
<feature type="transmembrane region" description="Helical" evidence="7">
    <location>
        <begin position="70"/>
        <end position="91"/>
    </location>
</feature>